<gene>
    <name evidence="2" type="primary">Aste57867_12597</name>
    <name evidence="1" type="ORF">As57867_012551</name>
    <name evidence="2" type="ORF">ASTE57867_12597</name>
</gene>
<name>A0A485KW15_9STRA</name>
<evidence type="ECO:0000313" key="3">
    <source>
        <dbReference type="Proteomes" id="UP000332933"/>
    </source>
</evidence>
<evidence type="ECO:0000313" key="1">
    <source>
        <dbReference type="EMBL" id="KAF0696661.1"/>
    </source>
</evidence>
<organism evidence="2 3">
    <name type="scientific">Aphanomyces stellatus</name>
    <dbReference type="NCBI Taxonomy" id="120398"/>
    <lineage>
        <taxon>Eukaryota</taxon>
        <taxon>Sar</taxon>
        <taxon>Stramenopiles</taxon>
        <taxon>Oomycota</taxon>
        <taxon>Saprolegniomycetes</taxon>
        <taxon>Saprolegniales</taxon>
        <taxon>Verrucalvaceae</taxon>
        <taxon>Aphanomyces</taxon>
    </lineage>
</organism>
<dbReference type="AlphaFoldDB" id="A0A485KW15"/>
<dbReference type="OrthoDB" id="71965at2759"/>
<dbReference type="Proteomes" id="UP000332933">
    <property type="component" value="Unassembled WGS sequence"/>
</dbReference>
<keyword evidence="3" id="KW-1185">Reference proteome</keyword>
<dbReference type="EMBL" id="CAADRA010005401">
    <property type="protein sequence ID" value="VFT89448.1"/>
    <property type="molecule type" value="Genomic_DNA"/>
</dbReference>
<reference evidence="2 3" key="1">
    <citation type="submission" date="2019-03" db="EMBL/GenBank/DDBJ databases">
        <authorList>
            <person name="Gaulin E."/>
            <person name="Dumas B."/>
        </authorList>
    </citation>
    <scope>NUCLEOTIDE SEQUENCE [LARGE SCALE GENOMIC DNA]</scope>
    <source>
        <strain evidence="2">CBS 568.67</strain>
    </source>
</reference>
<protein>
    <submittedName>
        <fullName evidence="2">Aste57867_12597 protein</fullName>
    </submittedName>
</protein>
<dbReference type="EMBL" id="VJMH01005380">
    <property type="protein sequence ID" value="KAF0696661.1"/>
    <property type="molecule type" value="Genomic_DNA"/>
</dbReference>
<accession>A0A485KW15</accession>
<sequence>MSKVHAHLVSSRVPPPRHVVRFCPYSLLCTVAYVFNLSLIPFKAYMSEPFPWQLEPRPPLSLALDAPFDVFANTTFAYLTSKYNPDTVPRAVVFTKDTGANTYLLRFSLALPPAGDTQCADYSCYFPGAVFYSQGMVAFVCDYVARNASNRPTGQKSFDCQQATFLGLRVAAACTWIVESPFNANTYDIYHAVQLLEAPVTSWIKFGLRCVLFGYIVRAMWQLYYRHYGSLLSNLQTLGLPNSTASHGYKVILGDPTWLILSHPFVSLFMCLDCFANASYAGAANSRTSQVSDIGEFCFGCLYGSRTVWAAYTLMRYTTSSIHHKMWEKYFQPVDPGVLALTASFCGGPVMYFFSRTRLVLVYQWLQASLVPEAKRQQSVECSPLMVTLLTMMATVPVAHSFVTQAIRNHRIG</sequence>
<proteinExistence type="predicted"/>
<evidence type="ECO:0000313" key="2">
    <source>
        <dbReference type="EMBL" id="VFT89448.1"/>
    </source>
</evidence>
<reference evidence="1" key="2">
    <citation type="submission" date="2019-06" db="EMBL/GenBank/DDBJ databases">
        <title>Genomics analysis of Aphanomyces spp. identifies a new class of oomycete effector associated with host adaptation.</title>
        <authorList>
            <person name="Gaulin E."/>
        </authorList>
    </citation>
    <scope>NUCLEOTIDE SEQUENCE</scope>
    <source>
        <strain evidence="1">CBS 578.67</strain>
    </source>
</reference>